<comment type="caution">
    <text evidence="3">The sequence shown here is derived from an EMBL/GenBank/DDBJ whole genome shotgun (WGS) entry which is preliminary data.</text>
</comment>
<dbReference type="InterPro" id="IPR011889">
    <property type="entry name" value="Liste_lipo_26"/>
</dbReference>
<gene>
    <name evidence="3" type="ORF">C683_0322</name>
</gene>
<dbReference type="eggNOG" id="COG4886">
    <property type="taxonomic scope" value="Bacteria"/>
</dbReference>
<proteinExistence type="predicted"/>
<evidence type="ECO:0000313" key="3">
    <source>
        <dbReference type="EMBL" id="EKU27541.1"/>
    </source>
</evidence>
<feature type="coiled-coil region" evidence="1">
    <location>
        <begin position="276"/>
        <end position="339"/>
    </location>
</feature>
<feature type="region of interest" description="Disordered" evidence="2">
    <location>
        <begin position="414"/>
        <end position="434"/>
    </location>
</feature>
<keyword evidence="4" id="KW-1185">Reference proteome</keyword>
<dbReference type="Pfam" id="PF03382">
    <property type="entry name" value="DUF285"/>
    <property type="match status" value="1"/>
</dbReference>
<name>K8ZPS8_9ENTE</name>
<feature type="coiled-coil region" evidence="1">
    <location>
        <begin position="888"/>
        <end position="919"/>
    </location>
</feature>
<dbReference type="PATRIC" id="fig|1234409.3.peg.289"/>
<evidence type="ECO:0000256" key="1">
    <source>
        <dbReference type="SAM" id="Coils"/>
    </source>
</evidence>
<feature type="coiled-coil region" evidence="1">
    <location>
        <begin position="1"/>
        <end position="47"/>
    </location>
</feature>
<reference evidence="3 4" key="1">
    <citation type="journal article" date="2013" name="Genome Announc.">
        <title>Draft Genome Sequence of Catellicoccus marimammalium, a Novel Species Commonly Found in Gull Feces.</title>
        <authorList>
            <person name="Weigand M.R."/>
            <person name="Ryu H."/>
            <person name="Bozcek L."/>
            <person name="Konstantinidis K.T."/>
            <person name="Santo Domingo J.W."/>
        </authorList>
    </citation>
    <scope>NUCLEOTIDE SEQUENCE [LARGE SCALE GENOMIC DNA]</scope>
    <source>
        <strain evidence="3 4">M35/04/3</strain>
    </source>
</reference>
<sequence length="949" mass="105207">MKSLEDAVEKAKKVVAAEKNLDGVEPVKKALEKAEKILADKDKSTKEQVVNATKEIEAAIKGITLKPSVNKESIIALHNAIEQLKETQKLGAGNLVNNEDYQKVLDEAQKVLDEAVLGKADKAKIDAETKKVNDFINGLKLNTDALNKKIEAVKEKGDKVYMTKTQEDEFNKFIEDAKTAAENKDLSNTDKLKEIDAQLKKAEEFIKGQPTEADVKELIKATEKEQEVVGKLKGKENDIFENWNTVEEKDKVADKMLENIKKDTASKNDATEKYTAEQVKNTAKELMDSMANLEVNHTNLQKYDKAAKDAIKDLDEVHQEEAEKLLRNFEVEVDNANAKNLIKMIDAAKTLNEKIHKDQVQEINDVIEKAKRIEGVNRSKEDGQSAPNAKFYESDSYEAMNNALDAAEKAEQKLDGESVKRSKRSVGATQVQNGKDAAVKENELKEKIKELKVKDWTVSEDKDGIIKLTKYTGDYTSTAGLTKKDGEQVIEIPGSLKDKQVVVESTKGNQLFNGTSDTGKGNAEVKFETATDGRKPKTGADFSYAFADNKQIGTVDVTELDTKDMTKMENTFMNDFYLSEIKGSEKLVHKGVTSLKAAFAGTNLHTLNASGWDTEGVTNMRAMFKGSNITTVEGMKGWDTSKVTDFNYMFGATKFKTLDLSKWPMPSNVLNENGIKAMFCSSTSKGGTKAEVTEVTLPDVDKGNPEFVVRALEAAGKNAQLAKEVTVKAAVDSTIPEKIGTVDTFGKWTAEKKFQKGDTLTTDNYELTNPAALCRVVMDSKAEGDNAESAKQLAQLLDEVAYPVWTYSTGHKVIKSRGGEVLIDSEIDDENNQGLVNDGGWSSFEKLGSGHYYKAMELLQKYARNTNSVTKDQFENTIKQLVADFKGMKVITTDLEKLVKEVEENKSETKQEITLVKSANEYIKDPSLANWKNIVETTKELREALADKK</sequence>
<evidence type="ECO:0000256" key="2">
    <source>
        <dbReference type="SAM" id="MobiDB-lite"/>
    </source>
</evidence>
<dbReference type="EMBL" id="AMYT01000011">
    <property type="protein sequence ID" value="EKU27541.1"/>
    <property type="molecule type" value="Genomic_DNA"/>
</dbReference>
<organism evidence="3 4">
    <name type="scientific">Catellicoccus marimammalium M35/04/3</name>
    <dbReference type="NCBI Taxonomy" id="1234409"/>
    <lineage>
        <taxon>Bacteria</taxon>
        <taxon>Bacillati</taxon>
        <taxon>Bacillota</taxon>
        <taxon>Bacilli</taxon>
        <taxon>Lactobacillales</taxon>
        <taxon>Enterococcaceae</taxon>
        <taxon>Catellicoccus</taxon>
    </lineage>
</organism>
<dbReference type="STRING" id="1234409.C683_0322"/>
<evidence type="ECO:0000313" key="4">
    <source>
        <dbReference type="Proteomes" id="UP000016057"/>
    </source>
</evidence>
<accession>K8ZPS8</accession>
<dbReference type="NCBIfam" id="TIGR02167">
    <property type="entry name" value="Liste_lipo_26"/>
    <property type="match status" value="1"/>
</dbReference>
<keyword evidence="1" id="KW-0175">Coiled coil</keyword>
<dbReference type="Proteomes" id="UP000016057">
    <property type="component" value="Unassembled WGS sequence"/>
</dbReference>
<dbReference type="InterPro" id="IPR005046">
    <property type="entry name" value="DUF285"/>
</dbReference>
<protein>
    <submittedName>
        <fullName evidence="3">Putative extracellular matrix binding protein</fullName>
    </submittedName>
</protein>
<dbReference type="AlphaFoldDB" id="K8ZPS8"/>